<comment type="similarity">
    <text evidence="1">Belongs to the LysR transcriptional regulatory family.</text>
</comment>
<dbReference type="PANTHER" id="PTHR30537">
    <property type="entry name" value="HTH-TYPE TRANSCRIPTIONAL REGULATOR"/>
    <property type="match status" value="1"/>
</dbReference>
<keyword evidence="7" id="KW-1185">Reference proteome</keyword>
<proteinExistence type="inferred from homology"/>
<dbReference type="GO" id="GO:0006351">
    <property type="term" value="P:DNA-templated transcription"/>
    <property type="evidence" value="ECO:0007669"/>
    <property type="project" value="TreeGrafter"/>
</dbReference>
<evidence type="ECO:0000256" key="2">
    <source>
        <dbReference type="ARBA" id="ARBA00023015"/>
    </source>
</evidence>
<dbReference type="GO" id="GO:0003700">
    <property type="term" value="F:DNA-binding transcription factor activity"/>
    <property type="evidence" value="ECO:0007669"/>
    <property type="project" value="InterPro"/>
</dbReference>
<dbReference type="FunFam" id="1.10.10.10:FF:000001">
    <property type="entry name" value="LysR family transcriptional regulator"/>
    <property type="match status" value="1"/>
</dbReference>
<dbReference type="EMBL" id="WVTD01000014">
    <property type="protein sequence ID" value="MYL99322.1"/>
    <property type="molecule type" value="Genomic_DNA"/>
</dbReference>
<evidence type="ECO:0000256" key="4">
    <source>
        <dbReference type="ARBA" id="ARBA00023163"/>
    </source>
</evidence>
<dbReference type="Proteomes" id="UP000465810">
    <property type="component" value="Unassembled WGS sequence"/>
</dbReference>
<reference evidence="6 7" key="1">
    <citation type="submission" date="2019-12" db="EMBL/GenBank/DDBJ databases">
        <authorList>
            <person name="Feng G."/>
            <person name="Zhu H."/>
        </authorList>
    </citation>
    <scope>NUCLEOTIDE SEQUENCE [LARGE SCALE GENOMIC DNA]</scope>
    <source>
        <strain evidence="6 7">FGD1</strain>
    </source>
</reference>
<organism evidence="6 7">
    <name type="scientific">Novosphingobium silvae</name>
    <dbReference type="NCBI Taxonomy" id="2692619"/>
    <lineage>
        <taxon>Bacteria</taxon>
        <taxon>Pseudomonadati</taxon>
        <taxon>Pseudomonadota</taxon>
        <taxon>Alphaproteobacteria</taxon>
        <taxon>Sphingomonadales</taxon>
        <taxon>Sphingomonadaceae</taxon>
        <taxon>Novosphingobium</taxon>
    </lineage>
</organism>
<dbReference type="Gene3D" id="3.40.190.290">
    <property type="match status" value="1"/>
</dbReference>
<dbReference type="CDD" id="cd08422">
    <property type="entry name" value="PBP2_CrgA_like"/>
    <property type="match status" value="1"/>
</dbReference>
<evidence type="ECO:0000259" key="5">
    <source>
        <dbReference type="PROSITE" id="PS50931"/>
    </source>
</evidence>
<dbReference type="InterPro" id="IPR005119">
    <property type="entry name" value="LysR_subst-bd"/>
</dbReference>
<dbReference type="AlphaFoldDB" id="A0A7X4K8R4"/>
<keyword evidence="4" id="KW-0804">Transcription</keyword>
<protein>
    <submittedName>
        <fullName evidence="6">LysR family transcriptional regulator</fullName>
    </submittedName>
</protein>
<dbReference type="Gene3D" id="1.10.10.10">
    <property type="entry name" value="Winged helix-like DNA-binding domain superfamily/Winged helix DNA-binding domain"/>
    <property type="match status" value="1"/>
</dbReference>
<keyword evidence="2" id="KW-0805">Transcription regulation</keyword>
<dbReference type="SUPFAM" id="SSF46785">
    <property type="entry name" value="Winged helix' DNA-binding domain"/>
    <property type="match status" value="1"/>
</dbReference>
<gene>
    <name evidence="6" type="ORF">GR702_16260</name>
</gene>
<dbReference type="RefSeq" id="WP_160986834.1">
    <property type="nucleotide sequence ID" value="NZ_WVTD01000014.1"/>
</dbReference>
<dbReference type="Pfam" id="PF03466">
    <property type="entry name" value="LysR_substrate"/>
    <property type="match status" value="1"/>
</dbReference>
<keyword evidence="3" id="KW-0238">DNA-binding</keyword>
<evidence type="ECO:0000313" key="7">
    <source>
        <dbReference type="Proteomes" id="UP000465810"/>
    </source>
</evidence>
<evidence type="ECO:0000313" key="6">
    <source>
        <dbReference type="EMBL" id="MYL99322.1"/>
    </source>
</evidence>
<name>A0A7X4K8R4_9SPHN</name>
<evidence type="ECO:0000256" key="3">
    <source>
        <dbReference type="ARBA" id="ARBA00023125"/>
    </source>
</evidence>
<dbReference type="InterPro" id="IPR036388">
    <property type="entry name" value="WH-like_DNA-bd_sf"/>
</dbReference>
<dbReference type="InterPro" id="IPR000847">
    <property type="entry name" value="LysR_HTH_N"/>
</dbReference>
<dbReference type="SUPFAM" id="SSF53850">
    <property type="entry name" value="Periplasmic binding protein-like II"/>
    <property type="match status" value="1"/>
</dbReference>
<feature type="domain" description="HTH lysR-type" evidence="5">
    <location>
        <begin position="3"/>
        <end position="60"/>
    </location>
</feature>
<dbReference type="PROSITE" id="PS50931">
    <property type="entry name" value="HTH_LYSR"/>
    <property type="match status" value="1"/>
</dbReference>
<dbReference type="InterPro" id="IPR058163">
    <property type="entry name" value="LysR-type_TF_proteobact-type"/>
</dbReference>
<accession>A0A7X4K8R4</accession>
<dbReference type="GO" id="GO:0043565">
    <property type="term" value="F:sequence-specific DNA binding"/>
    <property type="evidence" value="ECO:0007669"/>
    <property type="project" value="TreeGrafter"/>
</dbReference>
<dbReference type="PANTHER" id="PTHR30537:SF5">
    <property type="entry name" value="HTH-TYPE TRANSCRIPTIONAL ACTIVATOR TTDR-RELATED"/>
    <property type="match status" value="1"/>
</dbReference>
<comment type="caution">
    <text evidence="6">The sequence shown here is derived from an EMBL/GenBank/DDBJ whole genome shotgun (WGS) entry which is preliminary data.</text>
</comment>
<sequence length="288" mass="31231">MSDLVRSLRLFVRLAEEGSFSALARRQNLSHTTIARAIDDLEAHFGVRLFQRSTRRLSLTGDGERLLEHAGTILDHLAQAEADLAGAVAARGLVRIGVTTALGLHYAERLERLRVRHPGLLVELLFADWRDAADDVGLDLWLTVGSSRTAGAVPLGKLARVLVAAPSYLEEHGLPVNVGDLSQHQCLTYGYAARPEPWPIGSESISVAGFLRANSSEAVLRAIRGGLGIGLLPRLQAEEDLSRGLLVEVLPDAAIEPLSIMVAHGFQGMRMPMRARVAMDFLEAEFPA</sequence>
<dbReference type="InterPro" id="IPR036390">
    <property type="entry name" value="WH_DNA-bd_sf"/>
</dbReference>
<dbReference type="Pfam" id="PF00126">
    <property type="entry name" value="HTH_1"/>
    <property type="match status" value="1"/>
</dbReference>
<evidence type="ECO:0000256" key="1">
    <source>
        <dbReference type="ARBA" id="ARBA00009437"/>
    </source>
</evidence>